<dbReference type="EMBL" id="NIDE01000001">
    <property type="protein sequence ID" value="OWK46688.1"/>
    <property type="molecule type" value="Genomic_DNA"/>
</dbReference>
<name>A0A225E7C0_9BACT</name>
<dbReference type="AlphaFoldDB" id="A0A225E7C0"/>
<dbReference type="Proteomes" id="UP000214646">
    <property type="component" value="Unassembled WGS sequence"/>
</dbReference>
<keyword evidence="2" id="KW-1185">Reference proteome</keyword>
<accession>A0A225E7C0</accession>
<dbReference type="RefSeq" id="WP_088251884.1">
    <property type="nucleotide sequence ID" value="NZ_NIDE01000001.1"/>
</dbReference>
<evidence type="ECO:0000313" key="1">
    <source>
        <dbReference type="EMBL" id="OWK46688.1"/>
    </source>
</evidence>
<dbReference type="Pfam" id="PF08811">
    <property type="entry name" value="DUF1800"/>
    <property type="match status" value="1"/>
</dbReference>
<comment type="caution">
    <text evidence="1">The sequence shown here is derived from an EMBL/GenBank/DDBJ whole genome shotgun (WGS) entry which is preliminary data.</text>
</comment>
<proteinExistence type="predicted"/>
<protein>
    <submittedName>
        <fullName evidence="1">Uncharacterized protein</fullName>
    </submittedName>
</protein>
<reference evidence="2" key="1">
    <citation type="submission" date="2017-06" db="EMBL/GenBank/DDBJ databases">
        <title>Genome analysis of Fimbriiglobus ruber SP5, the first member of the order Planctomycetales with confirmed chitinolytic capability.</title>
        <authorList>
            <person name="Ravin N.V."/>
            <person name="Rakitin A.L."/>
            <person name="Ivanova A.A."/>
            <person name="Beletsky A.V."/>
            <person name="Kulichevskaya I.S."/>
            <person name="Mardanov A.V."/>
            <person name="Dedysh S.N."/>
        </authorList>
    </citation>
    <scope>NUCLEOTIDE SEQUENCE [LARGE SCALE GENOMIC DNA]</scope>
    <source>
        <strain evidence="2">SP5</strain>
    </source>
</reference>
<gene>
    <name evidence="1" type="ORF">FRUB_00387</name>
</gene>
<sequence length="461" mass="51626">MTTAWDAYRPTADNPWTLQKVGHLYRRAAFGATWAELQQGLKDGPEKTIDRLLRGGPAAPDFERTSDFMAAERSLPAGTAGTQLAAWWLARILHTPHPLREKLALFWHNHFATSLAKVRNARFMLEQYRLVYRHALGDFRQLLQEMSIDPAMMVWLDTTESVKGKPNENYARELMELFSLGIGNYTEKDIREAAKAFTGYDIQKGKGHFEASKHDDGTKSVLGKTGNWKAEDVVSICIDQPACPRFIARKLYRFLVSDTEAPPAELINSLADQYRASGFDTAKLVETILRSDHFFGPAAYRRKVKGPVDFAVGIVRGLEGNVGPLPLAQSLENLGQRLFEPPSVKGWDGGPAWLNGQTLLFRQNLALAITGTEDSRFGRRADPVAVLAKHGCKSDTEAAEFFLGLFLQNDVPPETRSRLLSYLDDARAAKFPVYWTPEDVANHRLRTAAHLTLTLPEFQLD</sequence>
<organism evidence="1 2">
    <name type="scientific">Fimbriiglobus ruber</name>
    <dbReference type="NCBI Taxonomy" id="1908690"/>
    <lineage>
        <taxon>Bacteria</taxon>
        <taxon>Pseudomonadati</taxon>
        <taxon>Planctomycetota</taxon>
        <taxon>Planctomycetia</taxon>
        <taxon>Gemmatales</taxon>
        <taxon>Gemmataceae</taxon>
        <taxon>Fimbriiglobus</taxon>
    </lineage>
</organism>
<dbReference type="OrthoDB" id="9772295at2"/>
<dbReference type="InterPro" id="IPR014917">
    <property type="entry name" value="DUF1800"/>
</dbReference>
<evidence type="ECO:0000313" key="2">
    <source>
        <dbReference type="Proteomes" id="UP000214646"/>
    </source>
</evidence>